<protein>
    <submittedName>
        <fullName evidence="2">Uncharacterized protein</fullName>
    </submittedName>
</protein>
<evidence type="ECO:0000313" key="2">
    <source>
        <dbReference type="EMBL" id="PXV67994.1"/>
    </source>
</evidence>
<comment type="caution">
    <text evidence="2">The sequence shown here is derived from an EMBL/GenBank/DDBJ whole genome shotgun (WGS) entry which is preliminary data.</text>
</comment>
<accession>A0A2V3PUM9</accession>
<evidence type="ECO:0000256" key="1">
    <source>
        <dbReference type="SAM" id="Phobius"/>
    </source>
</evidence>
<proteinExistence type="predicted"/>
<dbReference type="RefSeq" id="WP_110309287.1">
    <property type="nucleotide sequence ID" value="NZ_QICL01000002.1"/>
</dbReference>
<dbReference type="Proteomes" id="UP000247973">
    <property type="component" value="Unassembled WGS sequence"/>
</dbReference>
<reference evidence="2 3" key="1">
    <citation type="submission" date="2018-03" db="EMBL/GenBank/DDBJ databases">
        <title>Genomic Encyclopedia of Archaeal and Bacterial Type Strains, Phase II (KMG-II): from individual species to whole genera.</title>
        <authorList>
            <person name="Goeker M."/>
        </authorList>
    </citation>
    <scope>NUCLEOTIDE SEQUENCE [LARGE SCALE GENOMIC DNA]</scope>
    <source>
        <strain evidence="2 3">DSM 100214</strain>
    </source>
</reference>
<organism evidence="2 3">
    <name type="scientific">Dysgonomonas alginatilytica</name>
    <dbReference type="NCBI Taxonomy" id="1605892"/>
    <lineage>
        <taxon>Bacteria</taxon>
        <taxon>Pseudomonadati</taxon>
        <taxon>Bacteroidota</taxon>
        <taxon>Bacteroidia</taxon>
        <taxon>Bacteroidales</taxon>
        <taxon>Dysgonomonadaceae</taxon>
        <taxon>Dysgonomonas</taxon>
    </lineage>
</organism>
<sequence length="198" mass="23428">MELDELKNTWAALDERLKQNESLNTRIVKEMLETKSNKSLSKILRYETIGAFVVLAIAPFILFIYDDRFQIKDKTIGPLFLVSMFFLCLLSFVWQAFKIYNLMKIDFSAVVSDNIRIVNRYNIWIKREKLITWFSIPLLGGLCTYLYAQLSLNLFSWVFLTCVFILVTLFTYYQYKTLYDKNINSILKSLDELKELDE</sequence>
<keyword evidence="1" id="KW-1133">Transmembrane helix</keyword>
<keyword evidence="3" id="KW-1185">Reference proteome</keyword>
<dbReference type="EMBL" id="QICL01000002">
    <property type="protein sequence ID" value="PXV67994.1"/>
    <property type="molecule type" value="Genomic_DNA"/>
</dbReference>
<feature type="transmembrane region" description="Helical" evidence="1">
    <location>
        <begin position="43"/>
        <end position="64"/>
    </location>
</feature>
<dbReference type="AlphaFoldDB" id="A0A2V3PUM9"/>
<feature type="transmembrane region" description="Helical" evidence="1">
    <location>
        <begin position="76"/>
        <end position="97"/>
    </location>
</feature>
<feature type="transmembrane region" description="Helical" evidence="1">
    <location>
        <begin position="154"/>
        <end position="173"/>
    </location>
</feature>
<dbReference type="OrthoDB" id="997516at2"/>
<evidence type="ECO:0000313" key="3">
    <source>
        <dbReference type="Proteomes" id="UP000247973"/>
    </source>
</evidence>
<gene>
    <name evidence="2" type="ORF">CLV62_10224</name>
</gene>
<name>A0A2V3PUM9_9BACT</name>
<keyword evidence="1" id="KW-0812">Transmembrane</keyword>
<keyword evidence="1" id="KW-0472">Membrane</keyword>
<feature type="transmembrane region" description="Helical" evidence="1">
    <location>
        <begin position="130"/>
        <end position="148"/>
    </location>
</feature>